<reference evidence="2" key="2">
    <citation type="journal article" date="2023" name="Plants (Basel)">
        <title>Annotation of the Turnera subulata (Passifloraceae) Draft Genome Reveals the S-Locus Evolved after the Divergence of Turneroideae from Passifloroideae in a Stepwise Manner.</title>
        <authorList>
            <person name="Henning P.M."/>
            <person name="Roalson E.H."/>
            <person name="Mir W."/>
            <person name="McCubbin A.G."/>
            <person name="Shore J.S."/>
        </authorList>
    </citation>
    <scope>NUCLEOTIDE SEQUENCE</scope>
    <source>
        <strain evidence="2">F60SS</strain>
    </source>
</reference>
<dbReference type="Proteomes" id="UP001141552">
    <property type="component" value="Unassembled WGS sequence"/>
</dbReference>
<dbReference type="PROSITE" id="PS50011">
    <property type="entry name" value="PROTEIN_KINASE_DOM"/>
    <property type="match status" value="1"/>
</dbReference>
<evidence type="ECO:0000313" key="2">
    <source>
        <dbReference type="EMBL" id="KAJ4822178.1"/>
    </source>
</evidence>
<dbReference type="EMBL" id="JAKUCV010007742">
    <property type="protein sequence ID" value="KAJ4822178.1"/>
    <property type="molecule type" value="Genomic_DNA"/>
</dbReference>
<comment type="caution">
    <text evidence="2">The sequence shown here is derived from an EMBL/GenBank/DDBJ whole genome shotgun (WGS) entry which is preliminary data.</text>
</comment>
<dbReference type="GO" id="GO:0005524">
    <property type="term" value="F:ATP binding"/>
    <property type="evidence" value="ECO:0007669"/>
    <property type="project" value="InterPro"/>
</dbReference>
<dbReference type="GO" id="GO:0004672">
    <property type="term" value="F:protein kinase activity"/>
    <property type="evidence" value="ECO:0007669"/>
    <property type="project" value="InterPro"/>
</dbReference>
<organism evidence="2 3">
    <name type="scientific">Turnera subulata</name>
    <dbReference type="NCBI Taxonomy" id="218843"/>
    <lineage>
        <taxon>Eukaryota</taxon>
        <taxon>Viridiplantae</taxon>
        <taxon>Streptophyta</taxon>
        <taxon>Embryophyta</taxon>
        <taxon>Tracheophyta</taxon>
        <taxon>Spermatophyta</taxon>
        <taxon>Magnoliopsida</taxon>
        <taxon>eudicotyledons</taxon>
        <taxon>Gunneridae</taxon>
        <taxon>Pentapetalae</taxon>
        <taxon>rosids</taxon>
        <taxon>fabids</taxon>
        <taxon>Malpighiales</taxon>
        <taxon>Passifloraceae</taxon>
        <taxon>Turnera</taxon>
    </lineage>
</organism>
<dbReference type="SUPFAM" id="SSF56112">
    <property type="entry name" value="Protein kinase-like (PK-like)"/>
    <property type="match status" value="1"/>
</dbReference>
<protein>
    <recommendedName>
        <fullName evidence="1">Protein kinase domain-containing protein</fullName>
    </recommendedName>
</protein>
<dbReference type="InterPro" id="IPR051564">
    <property type="entry name" value="LRR_receptor-like_kinase"/>
</dbReference>
<dbReference type="PANTHER" id="PTHR48055">
    <property type="entry name" value="LEUCINE-RICH REPEAT RECEPTOR PROTEIN KINASE EMS1"/>
    <property type="match status" value="1"/>
</dbReference>
<dbReference type="InterPro" id="IPR000719">
    <property type="entry name" value="Prot_kinase_dom"/>
</dbReference>
<evidence type="ECO:0000313" key="3">
    <source>
        <dbReference type="Proteomes" id="UP001141552"/>
    </source>
</evidence>
<dbReference type="InterPro" id="IPR001245">
    <property type="entry name" value="Ser-Thr/Tyr_kinase_cat_dom"/>
</dbReference>
<proteinExistence type="predicted"/>
<reference evidence="2" key="1">
    <citation type="submission" date="2022-02" db="EMBL/GenBank/DDBJ databases">
        <authorList>
            <person name="Henning P.M."/>
            <person name="McCubbin A.G."/>
            <person name="Shore J.S."/>
        </authorList>
    </citation>
    <scope>NUCLEOTIDE SEQUENCE</scope>
    <source>
        <strain evidence="2">F60SS</strain>
        <tissue evidence="2">Leaves</tissue>
    </source>
</reference>
<keyword evidence="3" id="KW-1185">Reference proteome</keyword>
<evidence type="ECO:0000259" key="1">
    <source>
        <dbReference type="PROSITE" id="PS50011"/>
    </source>
</evidence>
<dbReference type="InterPro" id="IPR011009">
    <property type="entry name" value="Kinase-like_dom_sf"/>
</dbReference>
<dbReference type="Pfam" id="PF07714">
    <property type="entry name" value="PK_Tyr_Ser-Thr"/>
    <property type="match status" value="1"/>
</dbReference>
<sequence length="148" mass="16289">SKFQVQLPNPNQSNSVGVRGTIGYIAPEYGFGSDVSTDGDVYSYGILLLEMMTAKKPTDKIFQGGLNLHDFARMAAPENIADIVDPLLLTEVEHNETGQKSEQCPMQQCLISIIKVGVACSMESPQDRMDISKVVTELLRIKEILNQN</sequence>
<dbReference type="Gene3D" id="1.10.510.10">
    <property type="entry name" value="Transferase(Phosphotransferase) domain 1"/>
    <property type="match status" value="1"/>
</dbReference>
<feature type="domain" description="Protein kinase" evidence="1">
    <location>
        <begin position="1"/>
        <end position="145"/>
    </location>
</feature>
<dbReference type="GO" id="GO:0016020">
    <property type="term" value="C:membrane"/>
    <property type="evidence" value="ECO:0007669"/>
    <property type="project" value="TreeGrafter"/>
</dbReference>
<dbReference type="PANTHER" id="PTHR48055:SF55">
    <property type="entry name" value="PROTEIN KINASE DOMAIN-CONTAINING PROTEIN"/>
    <property type="match status" value="1"/>
</dbReference>
<gene>
    <name evidence="2" type="ORF">Tsubulata_022716</name>
</gene>
<dbReference type="AlphaFoldDB" id="A0A9Q0IYN8"/>
<feature type="non-terminal residue" evidence="2">
    <location>
        <position position="148"/>
    </location>
</feature>
<dbReference type="OrthoDB" id="850284at2759"/>
<accession>A0A9Q0IYN8</accession>
<name>A0A9Q0IYN8_9ROSI</name>